<organism evidence="2 3">
    <name type="scientific">Hymenobacter rubripertinctus</name>
    <dbReference type="NCBI Taxonomy" id="2029981"/>
    <lineage>
        <taxon>Bacteria</taxon>
        <taxon>Pseudomonadati</taxon>
        <taxon>Bacteroidota</taxon>
        <taxon>Cytophagia</taxon>
        <taxon>Cytophagales</taxon>
        <taxon>Hymenobacteraceae</taxon>
        <taxon>Hymenobacter</taxon>
    </lineage>
</organism>
<dbReference type="OrthoDB" id="662975at2"/>
<dbReference type="AlphaFoldDB" id="A0A418QNE6"/>
<dbReference type="EMBL" id="QYCN01000038">
    <property type="protein sequence ID" value="RIY06642.1"/>
    <property type="molecule type" value="Genomic_DNA"/>
</dbReference>
<dbReference type="PROSITE" id="PS51257">
    <property type="entry name" value="PROKAR_LIPOPROTEIN"/>
    <property type="match status" value="1"/>
</dbReference>
<keyword evidence="3" id="KW-1185">Reference proteome</keyword>
<keyword evidence="1" id="KW-0732">Signal</keyword>
<reference evidence="2 3" key="2">
    <citation type="submission" date="2019-01" db="EMBL/GenBank/DDBJ databases">
        <title>Hymenobacter humicola sp. nov., isolated from soils in Antarctica.</title>
        <authorList>
            <person name="Sedlacek I."/>
            <person name="Holochova P."/>
            <person name="Kralova S."/>
            <person name="Pantucek R."/>
            <person name="Stankova E."/>
            <person name="Vrbovska V."/>
            <person name="Kristofova L."/>
            <person name="Svec P."/>
            <person name="Busse H.-J."/>
        </authorList>
    </citation>
    <scope>NUCLEOTIDE SEQUENCE [LARGE SCALE GENOMIC DNA]</scope>
    <source>
        <strain evidence="2 3">CCM 8852</strain>
    </source>
</reference>
<comment type="caution">
    <text evidence="2">The sequence shown here is derived from an EMBL/GenBank/DDBJ whole genome shotgun (WGS) entry which is preliminary data.</text>
</comment>
<sequence length="225" mass="24207">MNKLTLWAFPLLVTACQPSADPNTAHTENLPAAAPLLPAPVTADTPVSALPAGFRAALAAGHLTFQPPAGTLPTPVLKNAQMDYDYAVRMPGQQVEIRYAIRPLNGLPAEDQQGEDEGEVLVDPNMLYSSLLTVVALNISGGQEPATQEFSPETVQQKFGADWGATTKVSAGKEFGPGYAYCLVVALHKHNAADAYCFYLFNEQKDLNLLLDDPAADVFHALRFR</sequence>
<proteinExistence type="predicted"/>
<evidence type="ECO:0000256" key="1">
    <source>
        <dbReference type="SAM" id="SignalP"/>
    </source>
</evidence>
<feature type="chain" id="PRO_5019167650" description="Lipoprotein" evidence="1">
    <location>
        <begin position="21"/>
        <end position="225"/>
    </location>
</feature>
<reference evidence="2 3" key="1">
    <citation type="submission" date="2018-09" db="EMBL/GenBank/DDBJ databases">
        <authorList>
            <person name="Zeman M."/>
            <person name="Pardy F."/>
        </authorList>
    </citation>
    <scope>NUCLEOTIDE SEQUENCE [LARGE SCALE GENOMIC DNA]</scope>
    <source>
        <strain evidence="2 3">CCM 8852</strain>
    </source>
</reference>
<evidence type="ECO:0008006" key="4">
    <source>
        <dbReference type="Google" id="ProtNLM"/>
    </source>
</evidence>
<accession>A0A418QNE6</accession>
<gene>
    <name evidence="2" type="ORF">D0T11_18400</name>
</gene>
<dbReference type="Proteomes" id="UP000284250">
    <property type="component" value="Unassembled WGS sequence"/>
</dbReference>
<feature type="signal peptide" evidence="1">
    <location>
        <begin position="1"/>
        <end position="20"/>
    </location>
</feature>
<dbReference type="RefSeq" id="WP_119657276.1">
    <property type="nucleotide sequence ID" value="NZ_JBHUOI010000079.1"/>
</dbReference>
<evidence type="ECO:0000313" key="3">
    <source>
        <dbReference type="Proteomes" id="UP000284250"/>
    </source>
</evidence>
<name>A0A418QNE6_9BACT</name>
<evidence type="ECO:0000313" key="2">
    <source>
        <dbReference type="EMBL" id="RIY06642.1"/>
    </source>
</evidence>
<protein>
    <recommendedName>
        <fullName evidence="4">Lipoprotein</fullName>
    </recommendedName>
</protein>